<dbReference type="RefSeq" id="XP_008077044.1">
    <property type="nucleotide sequence ID" value="XM_008078853.1"/>
</dbReference>
<keyword evidence="3" id="KW-0472">Membrane</keyword>
<feature type="region of interest" description="Disordered" evidence="2">
    <location>
        <begin position="127"/>
        <end position="211"/>
    </location>
</feature>
<sequence length="305" mass="35134">MADSVDRVFVHALNTVKKIPKTGASRPPPADRLRLYGLYKQSMEGDVDGVMERPMSIGSNEDGPKGEELNRERDKYDAWHAQKGISRTNAKRKYIEALIETMHRYASTTADARELVAELEFVWDQIKNNSPPSSASSPGRGELSYNGQQRQFREPRSGTDGPMRVLSPMSENDEMERRSVKQLEYNENHDDDGENEPDVPGSKGSKNKSWRRTVEQALVKMTTEITALREQIATGREYQGRRRRTAGRWIAWLIWLAIRHFLVNVVVLGIVLLWLRKRKDRRFEDLVRSALKLGREYARKLLPER</sequence>
<feature type="transmembrane region" description="Helical" evidence="3">
    <location>
        <begin position="249"/>
        <end position="275"/>
    </location>
</feature>
<dbReference type="eggNOG" id="KOG0817">
    <property type="taxonomic scope" value="Eukaryota"/>
</dbReference>
<dbReference type="SUPFAM" id="SSF47027">
    <property type="entry name" value="Acyl-CoA binding protein"/>
    <property type="match status" value="1"/>
</dbReference>
<keyword evidence="1" id="KW-0446">Lipid-binding</keyword>
<dbReference type="Proteomes" id="UP000016922">
    <property type="component" value="Unassembled WGS sequence"/>
</dbReference>
<dbReference type="InterPro" id="IPR035984">
    <property type="entry name" value="Acyl-CoA-binding_sf"/>
</dbReference>
<keyword evidence="3" id="KW-0812">Transmembrane</keyword>
<dbReference type="STRING" id="1116229.S3DWA9"/>
<dbReference type="HOGENOM" id="CLU_043304_0_0_1"/>
<dbReference type="GO" id="GO:0000062">
    <property type="term" value="F:fatty-acyl-CoA binding"/>
    <property type="evidence" value="ECO:0007669"/>
    <property type="project" value="InterPro"/>
</dbReference>
<accession>S3DWA9</accession>
<gene>
    <name evidence="5" type="ORF">GLAREA_05564</name>
</gene>
<reference evidence="5 6" key="1">
    <citation type="journal article" date="2013" name="BMC Genomics">
        <title>Genomics-driven discovery of the pneumocandin biosynthetic gene cluster in the fungus Glarea lozoyensis.</title>
        <authorList>
            <person name="Chen L."/>
            <person name="Yue Q."/>
            <person name="Zhang X."/>
            <person name="Xiang M."/>
            <person name="Wang C."/>
            <person name="Li S."/>
            <person name="Che Y."/>
            <person name="Ortiz-Lopez F.J."/>
            <person name="Bills G.F."/>
            <person name="Liu X."/>
            <person name="An Z."/>
        </authorList>
    </citation>
    <scope>NUCLEOTIDE SEQUENCE [LARGE SCALE GENOMIC DNA]</scope>
    <source>
        <strain evidence="6">ATCC 20868 / MF5171</strain>
    </source>
</reference>
<dbReference type="PROSITE" id="PS51228">
    <property type="entry name" value="ACB_2"/>
    <property type="match status" value="1"/>
</dbReference>
<name>S3DWA9_GLAL2</name>
<dbReference type="OMA" id="WMRRKKD"/>
<evidence type="ECO:0000256" key="2">
    <source>
        <dbReference type="SAM" id="MobiDB-lite"/>
    </source>
</evidence>
<evidence type="ECO:0000256" key="3">
    <source>
        <dbReference type="SAM" id="Phobius"/>
    </source>
</evidence>
<proteinExistence type="predicted"/>
<dbReference type="EMBL" id="KE145353">
    <property type="protein sequence ID" value="EPE36226.1"/>
    <property type="molecule type" value="Genomic_DNA"/>
</dbReference>
<dbReference type="Gene3D" id="1.20.80.10">
    <property type="match status" value="1"/>
</dbReference>
<feature type="domain" description="ACB" evidence="4">
    <location>
        <begin position="5"/>
        <end position="107"/>
    </location>
</feature>
<dbReference type="AlphaFoldDB" id="S3DWA9"/>
<feature type="compositionally biased region" description="Basic and acidic residues" evidence="2">
    <location>
        <begin position="175"/>
        <end position="188"/>
    </location>
</feature>
<evidence type="ECO:0000313" key="5">
    <source>
        <dbReference type="EMBL" id="EPE36226.1"/>
    </source>
</evidence>
<evidence type="ECO:0000256" key="1">
    <source>
        <dbReference type="ARBA" id="ARBA00023121"/>
    </source>
</evidence>
<dbReference type="InterPro" id="IPR000582">
    <property type="entry name" value="Acyl-CoA-binding_protein"/>
</dbReference>
<dbReference type="PANTHER" id="PTHR23310">
    <property type="entry name" value="ACYL-COA-BINDING PROTEIN, ACBP"/>
    <property type="match status" value="1"/>
</dbReference>
<keyword evidence="6" id="KW-1185">Reference proteome</keyword>
<protein>
    <submittedName>
        <fullName evidence="5">Acyl-CoA binding protein</fullName>
    </submittedName>
</protein>
<dbReference type="InterPro" id="IPR014352">
    <property type="entry name" value="FERM/acyl-CoA-bd_prot_sf"/>
</dbReference>
<dbReference type="GO" id="GO:0006631">
    <property type="term" value="P:fatty acid metabolic process"/>
    <property type="evidence" value="ECO:0007669"/>
    <property type="project" value="TreeGrafter"/>
</dbReference>
<dbReference type="PANTHER" id="PTHR23310:SF133">
    <property type="entry name" value="COA BINDING PROTEIN, PUTATIVE (AFU_ORTHOLOGUE AFUA_1G12300)-RELATED"/>
    <property type="match status" value="1"/>
</dbReference>
<dbReference type="GeneID" id="19464618"/>
<dbReference type="Pfam" id="PF00887">
    <property type="entry name" value="ACBP"/>
    <property type="match status" value="1"/>
</dbReference>
<evidence type="ECO:0000259" key="4">
    <source>
        <dbReference type="PROSITE" id="PS51228"/>
    </source>
</evidence>
<evidence type="ECO:0000313" key="6">
    <source>
        <dbReference type="Proteomes" id="UP000016922"/>
    </source>
</evidence>
<keyword evidence="3" id="KW-1133">Transmembrane helix</keyword>
<organism evidence="5 6">
    <name type="scientific">Glarea lozoyensis (strain ATCC 20868 / MF5171)</name>
    <dbReference type="NCBI Taxonomy" id="1116229"/>
    <lineage>
        <taxon>Eukaryota</taxon>
        <taxon>Fungi</taxon>
        <taxon>Dikarya</taxon>
        <taxon>Ascomycota</taxon>
        <taxon>Pezizomycotina</taxon>
        <taxon>Leotiomycetes</taxon>
        <taxon>Helotiales</taxon>
        <taxon>Helotiaceae</taxon>
        <taxon>Glarea</taxon>
    </lineage>
</organism>
<dbReference type="OrthoDB" id="346910at2759"/>
<dbReference type="KEGG" id="glz:GLAREA_05564"/>